<sequence length="83" mass="8704">MTASTRRKLAAAVDDYHEQISKNRPFFIMGYPSEADRIGALRAAARAHGLTMEALCPQVGLCGGPCKGHTAAGRAAFSQKGAA</sequence>
<dbReference type="EMBL" id="JAYWLC010000009">
    <property type="protein sequence ID" value="MER5172645.1"/>
    <property type="molecule type" value="Genomic_DNA"/>
</dbReference>
<keyword evidence="2" id="KW-1185">Reference proteome</keyword>
<dbReference type="RefSeq" id="WP_350937585.1">
    <property type="nucleotide sequence ID" value="NZ_JAYWLC010000009.1"/>
</dbReference>
<comment type="caution">
    <text evidence="1">The sequence shown here is derived from an EMBL/GenBank/DDBJ whole genome shotgun (WGS) entry which is preliminary data.</text>
</comment>
<organism evidence="1 2">
    <name type="scientific">Thioclava kandeliae</name>
    <dbReference type="NCBI Taxonomy" id="3070818"/>
    <lineage>
        <taxon>Bacteria</taxon>
        <taxon>Pseudomonadati</taxon>
        <taxon>Pseudomonadota</taxon>
        <taxon>Alphaproteobacteria</taxon>
        <taxon>Rhodobacterales</taxon>
        <taxon>Paracoccaceae</taxon>
        <taxon>Thioclava</taxon>
    </lineage>
</organism>
<accession>A0ABV1SIB9</accession>
<dbReference type="Proteomes" id="UP001438953">
    <property type="component" value="Unassembled WGS sequence"/>
</dbReference>
<name>A0ABV1SIB9_9RHOB</name>
<reference evidence="1 2" key="1">
    <citation type="submission" date="2024-06" db="EMBL/GenBank/DDBJ databases">
        <title>Thioclava kandeliae sp. nov. from a rhizosphere soil sample of Kandelia candel in a mangrove.</title>
        <authorList>
            <person name="Mu T."/>
        </authorList>
    </citation>
    <scope>NUCLEOTIDE SEQUENCE [LARGE SCALE GENOMIC DNA]</scope>
    <source>
        <strain evidence="1 2">CPCC 100088</strain>
    </source>
</reference>
<gene>
    <name evidence="1" type="ORF">VSX56_12765</name>
</gene>
<proteinExistence type="predicted"/>
<evidence type="ECO:0000313" key="1">
    <source>
        <dbReference type="EMBL" id="MER5172645.1"/>
    </source>
</evidence>
<protein>
    <submittedName>
        <fullName evidence="1">Uncharacterized protein</fullName>
    </submittedName>
</protein>
<evidence type="ECO:0000313" key="2">
    <source>
        <dbReference type="Proteomes" id="UP001438953"/>
    </source>
</evidence>